<proteinExistence type="predicted"/>
<evidence type="ECO:0000313" key="1">
    <source>
        <dbReference type="EMBL" id="KZT69304.1"/>
    </source>
</evidence>
<dbReference type="AlphaFoldDB" id="A0A165QDC4"/>
<gene>
    <name evidence="1" type="ORF">DAEQUDRAFT_272911</name>
</gene>
<organism evidence="1 2">
    <name type="scientific">Daedalea quercina L-15889</name>
    <dbReference type="NCBI Taxonomy" id="1314783"/>
    <lineage>
        <taxon>Eukaryota</taxon>
        <taxon>Fungi</taxon>
        <taxon>Dikarya</taxon>
        <taxon>Basidiomycota</taxon>
        <taxon>Agaricomycotina</taxon>
        <taxon>Agaricomycetes</taxon>
        <taxon>Polyporales</taxon>
        <taxon>Fomitopsis</taxon>
    </lineage>
</organism>
<name>A0A165QDC4_9APHY</name>
<dbReference type="Proteomes" id="UP000076727">
    <property type="component" value="Unassembled WGS sequence"/>
</dbReference>
<accession>A0A165QDC4</accession>
<protein>
    <submittedName>
        <fullName evidence="1">Uncharacterized protein</fullName>
    </submittedName>
</protein>
<sequence length="192" mass="22337">MSWGFQFRFVIYHDCQYWLAVGVAHSPLSQRQFRYRPTLLHLQSAVQGRSWRWHCCCWHTVTCDAIRRDHSTFILLQALSRPPSQSVGGTVLRRLRPPPCKLRQTNMVAARDYVRHRWRFSFYLSSCCPENGLYVVACWRQGSSLWALVLATSWLFLNTAIFTGYSDSEPAVLIIVDVTILGMRPRLPVPEY</sequence>
<keyword evidence="2" id="KW-1185">Reference proteome</keyword>
<reference evidence="1 2" key="1">
    <citation type="journal article" date="2016" name="Mol. Biol. Evol.">
        <title>Comparative Genomics of Early-Diverging Mushroom-Forming Fungi Provides Insights into the Origins of Lignocellulose Decay Capabilities.</title>
        <authorList>
            <person name="Nagy L.G."/>
            <person name="Riley R."/>
            <person name="Tritt A."/>
            <person name="Adam C."/>
            <person name="Daum C."/>
            <person name="Floudas D."/>
            <person name="Sun H."/>
            <person name="Yadav J.S."/>
            <person name="Pangilinan J."/>
            <person name="Larsson K.H."/>
            <person name="Matsuura K."/>
            <person name="Barry K."/>
            <person name="Labutti K."/>
            <person name="Kuo R."/>
            <person name="Ohm R.A."/>
            <person name="Bhattacharya S.S."/>
            <person name="Shirouzu T."/>
            <person name="Yoshinaga Y."/>
            <person name="Martin F.M."/>
            <person name="Grigoriev I.V."/>
            <person name="Hibbett D.S."/>
        </authorList>
    </citation>
    <scope>NUCLEOTIDE SEQUENCE [LARGE SCALE GENOMIC DNA]</scope>
    <source>
        <strain evidence="1 2">L-15889</strain>
    </source>
</reference>
<dbReference type="EMBL" id="KV429059">
    <property type="protein sequence ID" value="KZT69304.1"/>
    <property type="molecule type" value="Genomic_DNA"/>
</dbReference>
<evidence type="ECO:0000313" key="2">
    <source>
        <dbReference type="Proteomes" id="UP000076727"/>
    </source>
</evidence>